<evidence type="ECO:0000313" key="6">
    <source>
        <dbReference type="Proteomes" id="UP000595095"/>
    </source>
</evidence>
<dbReference type="InterPro" id="IPR050306">
    <property type="entry name" value="PfkB_Carbo_kinase"/>
</dbReference>
<keyword evidence="3 5" id="KW-0418">Kinase</keyword>
<evidence type="ECO:0000313" key="5">
    <source>
        <dbReference type="EMBL" id="QPG05016.1"/>
    </source>
</evidence>
<protein>
    <submittedName>
        <fullName evidence="5">Sugar kinase</fullName>
    </submittedName>
</protein>
<sequence>MSSIYFFGECLIELRALQGNLLEQSYAGDIYNSAVYMKRAFPKLPVHIITTVGTDAFSNEMTDRFTDEHLSTELVFRSRQKIPGLYHIQTDVTGERTFNYWRGDSAARQTMDFFTDVHLHQFKHKDVFFFSGISLAILPEEKRDEFWHRLKKLNDRGITIVFDPNYRKTLWSSKDDALTQTEKAFTYADIALPGVDDLATLLDLHTSKQVSDFCQRFDLAELIIKNGPQSVVTVCNGATATHKITPVNNVVDTTSAGDAFNGVYLGARLSGKDIDNAVQAAAAAAATVIQHPGAIIPRTLFLNALQGKI</sequence>
<dbReference type="InterPro" id="IPR011611">
    <property type="entry name" value="PfkB_dom"/>
</dbReference>
<name>A0A7S9HC85_9ALTE</name>
<dbReference type="GO" id="GO:0006974">
    <property type="term" value="P:DNA damage response"/>
    <property type="evidence" value="ECO:0007669"/>
    <property type="project" value="TreeGrafter"/>
</dbReference>
<dbReference type="KEGG" id="smaa:IT774_12805"/>
<dbReference type="PANTHER" id="PTHR43085:SF15">
    <property type="entry name" value="2-DEHYDRO-3-DEOXYGLUCONOKINASE"/>
    <property type="match status" value="1"/>
</dbReference>
<dbReference type="GO" id="GO:0008673">
    <property type="term" value="F:2-dehydro-3-deoxygluconokinase activity"/>
    <property type="evidence" value="ECO:0007669"/>
    <property type="project" value="TreeGrafter"/>
</dbReference>
<dbReference type="SUPFAM" id="SSF53613">
    <property type="entry name" value="Ribokinase-like"/>
    <property type="match status" value="1"/>
</dbReference>
<dbReference type="GO" id="GO:0042840">
    <property type="term" value="P:D-glucuronate catabolic process"/>
    <property type="evidence" value="ECO:0007669"/>
    <property type="project" value="TreeGrafter"/>
</dbReference>
<evidence type="ECO:0000259" key="4">
    <source>
        <dbReference type="Pfam" id="PF00294"/>
    </source>
</evidence>
<dbReference type="AlphaFoldDB" id="A0A7S9HC85"/>
<evidence type="ECO:0000256" key="1">
    <source>
        <dbReference type="ARBA" id="ARBA00010688"/>
    </source>
</evidence>
<comment type="similarity">
    <text evidence="1">Belongs to the carbohydrate kinase PfkB family.</text>
</comment>
<evidence type="ECO:0000256" key="2">
    <source>
        <dbReference type="ARBA" id="ARBA00022679"/>
    </source>
</evidence>
<dbReference type="Pfam" id="PF00294">
    <property type="entry name" value="PfkB"/>
    <property type="match status" value="1"/>
</dbReference>
<evidence type="ECO:0000256" key="3">
    <source>
        <dbReference type="ARBA" id="ARBA00022777"/>
    </source>
</evidence>
<dbReference type="EMBL" id="CP064795">
    <property type="protein sequence ID" value="QPG05016.1"/>
    <property type="molecule type" value="Genomic_DNA"/>
</dbReference>
<keyword evidence="6" id="KW-1185">Reference proteome</keyword>
<reference evidence="5 6" key="1">
    <citation type="submission" date="2020-11" db="EMBL/GenBank/DDBJ databases">
        <title>Complete genome sequence for Salinimonas sp. strain G2-b.</title>
        <authorList>
            <person name="Park S.-J."/>
        </authorList>
    </citation>
    <scope>NUCLEOTIDE SEQUENCE [LARGE SCALE GENOMIC DNA]</scope>
    <source>
        <strain evidence="5 6">G2-b</strain>
    </source>
</reference>
<dbReference type="PANTHER" id="PTHR43085">
    <property type="entry name" value="HEXOKINASE FAMILY MEMBER"/>
    <property type="match status" value="1"/>
</dbReference>
<dbReference type="Gene3D" id="3.40.1190.20">
    <property type="match status" value="1"/>
</dbReference>
<dbReference type="GO" id="GO:0019698">
    <property type="term" value="P:D-galacturonate catabolic process"/>
    <property type="evidence" value="ECO:0007669"/>
    <property type="project" value="TreeGrafter"/>
</dbReference>
<feature type="domain" description="Carbohydrate kinase PfkB" evidence="4">
    <location>
        <begin position="3"/>
        <end position="297"/>
    </location>
</feature>
<dbReference type="InterPro" id="IPR029056">
    <property type="entry name" value="Ribokinase-like"/>
</dbReference>
<dbReference type="RefSeq" id="WP_195810107.1">
    <property type="nucleotide sequence ID" value="NZ_CP064795.1"/>
</dbReference>
<dbReference type="Proteomes" id="UP000595095">
    <property type="component" value="Chromosome"/>
</dbReference>
<accession>A0A7S9HC85</accession>
<keyword evidence="2" id="KW-0808">Transferase</keyword>
<organism evidence="5 6">
    <name type="scientific">Salinimonas marina</name>
    <dbReference type="NCBI Taxonomy" id="2785918"/>
    <lineage>
        <taxon>Bacteria</taxon>
        <taxon>Pseudomonadati</taxon>
        <taxon>Pseudomonadota</taxon>
        <taxon>Gammaproteobacteria</taxon>
        <taxon>Alteromonadales</taxon>
        <taxon>Alteromonadaceae</taxon>
        <taxon>Alteromonas/Salinimonas group</taxon>
        <taxon>Salinimonas</taxon>
    </lineage>
</organism>
<dbReference type="CDD" id="cd01166">
    <property type="entry name" value="KdgK"/>
    <property type="match status" value="1"/>
</dbReference>
<dbReference type="GO" id="GO:0005829">
    <property type="term" value="C:cytosol"/>
    <property type="evidence" value="ECO:0007669"/>
    <property type="project" value="TreeGrafter"/>
</dbReference>
<gene>
    <name evidence="5" type="ORF">IT774_12805</name>
</gene>
<proteinExistence type="inferred from homology"/>